<evidence type="ECO:0000256" key="1">
    <source>
        <dbReference type="SAM" id="MobiDB-lite"/>
    </source>
</evidence>
<comment type="caution">
    <text evidence="2">The sequence shown here is derived from an EMBL/GenBank/DDBJ whole genome shotgun (WGS) entry which is preliminary data.</text>
</comment>
<protein>
    <recommendedName>
        <fullName evidence="4">Lasso RiPP family leader peptide-containing protein</fullName>
    </recommendedName>
</protein>
<evidence type="ECO:0008006" key="4">
    <source>
        <dbReference type="Google" id="ProtNLM"/>
    </source>
</evidence>
<accession>A0ABP6CTF5</accession>
<evidence type="ECO:0000313" key="2">
    <source>
        <dbReference type="EMBL" id="GAA2625404.1"/>
    </source>
</evidence>
<dbReference type="InterPro" id="IPR046015">
    <property type="entry name" value="DUF5972"/>
</dbReference>
<keyword evidence="3" id="KW-1185">Reference proteome</keyword>
<reference evidence="3" key="1">
    <citation type="journal article" date="2019" name="Int. J. Syst. Evol. Microbiol.">
        <title>The Global Catalogue of Microorganisms (GCM) 10K type strain sequencing project: providing services to taxonomists for standard genome sequencing and annotation.</title>
        <authorList>
            <consortium name="The Broad Institute Genomics Platform"/>
            <consortium name="The Broad Institute Genome Sequencing Center for Infectious Disease"/>
            <person name="Wu L."/>
            <person name="Ma J."/>
        </authorList>
    </citation>
    <scope>NUCLEOTIDE SEQUENCE [LARGE SCALE GENOMIC DNA]</scope>
    <source>
        <strain evidence="3">JCM 6833</strain>
    </source>
</reference>
<feature type="region of interest" description="Disordered" evidence="1">
    <location>
        <begin position="48"/>
        <end position="74"/>
    </location>
</feature>
<evidence type="ECO:0000313" key="3">
    <source>
        <dbReference type="Proteomes" id="UP001501509"/>
    </source>
</evidence>
<name>A0ABP6CTF5_9ACTN</name>
<dbReference type="Pfam" id="PF19397">
    <property type="entry name" value="DUF5972"/>
    <property type="match status" value="1"/>
</dbReference>
<organism evidence="2 3">
    <name type="scientific">Actinomadura fulvescens</name>
    <dbReference type="NCBI Taxonomy" id="46160"/>
    <lineage>
        <taxon>Bacteria</taxon>
        <taxon>Bacillati</taxon>
        <taxon>Actinomycetota</taxon>
        <taxon>Actinomycetes</taxon>
        <taxon>Streptosporangiales</taxon>
        <taxon>Thermomonosporaceae</taxon>
        <taxon>Actinomadura</taxon>
    </lineage>
</organism>
<proteinExistence type="predicted"/>
<dbReference type="EMBL" id="BAAATD010000012">
    <property type="protein sequence ID" value="GAA2625404.1"/>
    <property type="molecule type" value="Genomic_DNA"/>
</dbReference>
<feature type="compositionally biased region" description="Polar residues" evidence="1">
    <location>
        <begin position="13"/>
        <end position="23"/>
    </location>
</feature>
<feature type="region of interest" description="Disordered" evidence="1">
    <location>
        <begin position="1"/>
        <end position="23"/>
    </location>
</feature>
<gene>
    <name evidence="2" type="ORF">GCM10010411_72590</name>
</gene>
<dbReference type="Proteomes" id="UP001501509">
    <property type="component" value="Unassembled WGS sequence"/>
</dbReference>
<sequence length="74" mass="7965">MTSAVDARLPRQKTVTSAGIGSTKSPVRRLVSVQKGEVMHTYERPTLTPAGSFFRKTGLVGRPPRDSLGGRQAL</sequence>